<proteinExistence type="predicted"/>
<keyword evidence="3" id="KW-1185">Reference proteome</keyword>
<reference evidence="2" key="1">
    <citation type="journal article" date="2018" name="DNA Res.">
        <title>Multiple hybrid de novo genome assembly of finger millet, an orphan allotetraploid crop.</title>
        <authorList>
            <person name="Hatakeyama M."/>
            <person name="Aluri S."/>
            <person name="Balachadran M.T."/>
            <person name="Sivarajan S.R."/>
            <person name="Patrignani A."/>
            <person name="Gruter S."/>
            <person name="Poveda L."/>
            <person name="Shimizu-Inatsugi R."/>
            <person name="Baeten J."/>
            <person name="Francoijs K.J."/>
            <person name="Nataraja K.N."/>
            <person name="Reddy Y.A.N."/>
            <person name="Phadnis S."/>
            <person name="Ravikumar R.L."/>
            <person name="Schlapbach R."/>
            <person name="Sreeman S.M."/>
            <person name="Shimizu K.K."/>
        </authorList>
    </citation>
    <scope>NUCLEOTIDE SEQUENCE</scope>
</reference>
<evidence type="ECO:0000313" key="2">
    <source>
        <dbReference type="EMBL" id="GJM96001.1"/>
    </source>
</evidence>
<evidence type="ECO:0000256" key="1">
    <source>
        <dbReference type="SAM" id="MobiDB-lite"/>
    </source>
</evidence>
<organism evidence="2 3">
    <name type="scientific">Eleusine coracana subsp. coracana</name>
    <dbReference type="NCBI Taxonomy" id="191504"/>
    <lineage>
        <taxon>Eukaryota</taxon>
        <taxon>Viridiplantae</taxon>
        <taxon>Streptophyta</taxon>
        <taxon>Embryophyta</taxon>
        <taxon>Tracheophyta</taxon>
        <taxon>Spermatophyta</taxon>
        <taxon>Magnoliopsida</taxon>
        <taxon>Liliopsida</taxon>
        <taxon>Poales</taxon>
        <taxon>Poaceae</taxon>
        <taxon>PACMAD clade</taxon>
        <taxon>Chloridoideae</taxon>
        <taxon>Cynodonteae</taxon>
        <taxon>Eleusininae</taxon>
        <taxon>Eleusine</taxon>
    </lineage>
</organism>
<feature type="compositionally biased region" description="Polar residues" evidence="1">
    <location>
        <begin position="1"/>
        <end position="10"/>
    </location>
</feature>
<name>A0AAV5CD54_ELECO</name>
<comment type="caution">
    <text evidence="2">The sequence shown here is derived from an EMBL/GenBank/DDBJ whole genome shotgun (WGS) entry which is preliminary data.</text>
</comment>
<feature type="region of interest" description="Disordered" evidence="1">
    <location>
        <begin position="1"/>
        <end position="43"/>
    </location>
</feature>
<reference evidence="2" key="2">
    <citation type="submission" date="2021-12" db="EMBL/GenBank/DDBJ databases">
        <title>Resequencing data analysis of finger millet.</title>
        <authorList>
            <person name="Hatakeyama M."/>
            <person name="Aluri S."/>
            <person name="Balachadran M.T."/>
            <person name="Sivarajan S.R."/>
            <person name="Poveda L."/>
            <person name="Shimizu-Inatsugi R."/>
            <person name="Schlapbach R."/>
            <person name="Sreeman S.M."/>
            <person name="Shimizu K.K."/>
        </authorList>
    </citation>
    <scope>NUCLEOTIDE SEQUENCE</scope>
</reference>
<dbReference type="EMBL" id="BQKI01000006">
    <property type="protein sequence ID" value="GJM96001.1"/>
    <property type="molecule type" value="Genomic_DNA"/>
</dbReference>
<dbReference type="Proteomes" id="UP001054889">
    <property type="component" value="Unassembled WGS sequence"/>
</dbReference>
<accession>A0AAV5CD54</accession>
<evidence type="ECO:0000313" key="3">
    <source>
        <dbReference type="Proteomes" id="UP001054889"/>
    </source>
</evidence>
<feature type="compositionally biased region" description="Basic and acidic residues" evidence="1">
    <location>
        <begin position="32"/>
        <end position="42"/>
    </location>
</feature>
<feature type="region of interest" description="Disordered" evidence="1">
    <location>
        <begin position="122"/>
        <end position="141"/>
    </location>
</feature>
<protein>
    <submittedName>
        <fullName evidence="2">Uncharacterized protein</fullName>
    </submittedName>
</protein>
<dbReference type="AlphaFoldDB" id="A0AAV5CD54"/>
<gene>
    <name evidence="2" type="primary">ga12803</name>
    <name evidence="2" type="ORF">PR202_ga12803</name>
</gene>
<sequence length="141" mass="15233">MFLQEQSESGIRSHRGIPTSTRGARPKGTEGGSREEAREARRNGTYLCALQSRSIRMSSSEDSAAAGAVAEAEHIPLPRRARAAAIPALRRASAVAAMLESPPQARARLVEWNGGLARWSRTDSQLHGRAKLQHGQGQEPN</sequence>